<evidence type="ECO:0000256" key="9">
    <source>
        <dbReference type="ARBA" id="ARBA00023136"/>
    </source>
</evidence>
<name>A0A8X6PXB4_NEPPI</name>
<evidence type="ECO:0000256" key="8">
    <source>
        <dbReference type="ARBA" id="ARBA00023065"/>
    </source>
</evidence>
<dbReference type="EMBL" id="BMAW01024987">
    <property type="protein sequence ID" value="GFT90406.1"/>
    <property type="molecule type" value="Genomic_DNA"/>
</dbReference>
<evidence type="ECO:0000256" key="4">
    <source>
        <dbReference type="ARBA" id="ARBA00022461"/>
    </source>
</evidence>
<keyword evidence="14" id="KW-1185">Reference proteome</keyword>
<evidence type="ECO:0000256" key="10">
    <source>
        <dbReference type="ARBA" id="ARBA00023201"/>
    </source>
</evidence>
<organism evidence="13 14">
    <name type="scientific">Nephila pilipes</name>
    <name type="common">Giant wood spider</name>
    <name type="synonym">Nephila maculata</name>
    <dbReference type="NCBI Taxonomy" id="299642"/>
    <lineage>
        <taxon>Eukaryota</taxon>
        <taxon>Metazoa</taxon>
        <taxon>Ecdysozoa</taxon>
        <taxon>Arthropoda</taxon>
        <taxon>Chelicerata</taxon>
        <taxon>Arachnida</taxon>
        <taxon>Araneae</taxon>
        <taxon>Araneomorphae</taxon>
        <taxon>Entelegynae</taxon>
        <taxon>Araneoidea</taxon>
        <taxon>Nephilidae</taxon>
        <taxon>Nephila</taxon>
    </lineage>
</organism>
<dbReference type="PANTHER" id="PTHR11690">
    <property type="entry name" value="AMILORIDE-SENSITIVE SODIUM CHANNEL-RELATED"/>
    <property type="match status" value="1"/>
</dbReference>
<keyword evidence="7" id="KW-0915">Sodium</keyword>
<evidence type="ECO:0000256" key="3">
    <source>
        <dbReference type="ARBA" id="ARBA00022448"/>
    </source>
</evidence>
<evidence type="ECO:0000256" key="6">
    <source>
        <dbReference type="ARBA" id="ARBA00022989"/>
    </source>
</evidence>
<evidence type="ECO:0000256" key="11">
    <source>
        <dbReference type="ARBA" id="ARBA00023303"/>
    </source>
</evidence>
<keyword evidence="8 12" id="KW-0406">Ion transport</keyword>
<dbReference type="Gene3D" id="1.10.287.770">
    <property type="entry name" value="YojJ-like"/>
    <property type="match status" value="1"/>
</dbReference>
<keyword evidence="11 12" id="KW-0407">Ion channel</keyword>
<dbReference type="PRINTS" id="PR01078">
    <property type="entry name" value="AMINACHANNEL"/>
</dbReference>
<evidence type="ECO:0000256" key="7">
    <source>
        <dbReference type="ARBA" id="ARBA00023053"/>
    </source>
</evidence>
<keyword evidence="9" id="KW-0472">Membrane</keyword>
<sequence length="216" mass="25065">MCSVRCSQHFQLFHCGYVTEKLSMFYRTLPWDPDKITAEQLKCAPRVELKTKSYCKTLCGLPCEDIRFEVAVDGRHLTEEAVLEISRSKQMKDIIQNRWNNLAVVRIYFKTIERKIYEHVPKYSNQELFSHLGGYSGVWLGFSLLNLYELLEIIGATLNFALTKSKAQKLAQSKNVTPPVFYTQSSKKFYEDAIITNSLFFARKNRTLAKLKSKKI</sequence>
<gene>
    <name evidence="13" type="primary">AVEN_126441_1</name>
    <name evidence="13" type="ORF">NPIL_342601</name>
</gene>
<comment type="caution">
    <text evidence="13">The sequence shown here is derived from an EMBL/GenBank/DDBJ whole genome shotgun (WGS) entry which is preliminary data.</text>
</comment>
<keyword evidence="10 12" id="KW-0739">Sodium transport</keyword>
<dbReference type="GO" id="GO:0005886">
    <property type="term" value="C:plasma membrane"/>
    <property type="evidence" value="ECO:0007669"/>
    <property type="project" value="TreeGrafter"/>
</dbReference>
<keyword evidence="5 12" id="KW-0812">Transmembrane</keyword>
<keyword evidence="3 12" id="KW-0813">Transport</keyword>
<dbReference type="OrthoDB" id="6021021at2759"/>
<comment type="similarity">
    <text evidence="2 12">Belongs to the amiloride-sensitive sodium channel (TC 1.A.6) family.</text>
</comment>
<evidence type="ECO:0000256" key="12">
    <source>
        <dbReference type="RuleBase" id="RU000679"/>
    </source>
</evidence>
<dbReference type="InterPro" id="IPR001873">
    <property type="entry name" value="ENaC"/>
</dbReference>
<keyword evidence="4 12" id="KW-0894">Sodium channel</keyword>
<protein>
    <submittedName>
        <fullName evidence="13">Uncharacterized protein</fullName>
    </submittedName>
</protein>
<keyword evidence="6" id="KW-1133">Transmembrane helix</keyword>
<evidence type="ECO:0000256" key="2">
    <source>
        <dbReference type="ARBA" id="ARBA00007193"/>
    </source>
</evidence>
<dbReference type="GO" id="GO:0015280">
    <property type="term" value="F:ligand-gated sodium channel activity"/>
    <property type="evidence" value="ECO:0007669"/>
    <property type="project" value="TreeGrafter"/>
</dbReference>
<evidence type="ECO:0000256" key="1">
    <source>
        <dbReference type="ARBA" id="ARBA00004141"/>
    </source>
</evidence>
<evidence type="ECO:0000256" key="5">
    <source>
        <dbReference type="ARBA" id="ARBA00022692"/>
    </source>
</evidence>
<dbReference type="Pfam" id="PF00858">
    <property type="entry name" value="ASC"/>
    <property type="match status" value="1"/>
</dbReference>
<evidence type="ECO:0000313" key="13">
    <source>
        <dbReference type="EMBL" id="GFT90406.1"/>
    </source>
</evidence>
<evidence type="ECO:0000313" key="14">
    <source>
        <dbReference type="Proteomes" id="UP000887013"/>
    </source>
</evidence>
<dbReference type="Proteomes" id="UP000887013">
    <property type="component" value="Unassembled WGS sequence"/>
</dbReference>
<proteinExistence type="inferred from homology"/>
<dbReference type="AlphaFoldDB" id="A0A8X6PXB4"/>
<accession>A0A8X6PXB4</accession>
<reference evidence="13" key="1">
    <citation type="submission" date="2020-08" db="EMBL/GenBank/DDBJ databases">
        <title>Multicomponent nature underlies the extraordinary mechanical properties of spider dragline silk.</title>
        <authorList>
            <person name="Kono N."/>
            <person name="Nakamura H."/>
            <person name="Mori M."/>
            <person name="Yoshida Y."/>
            <person name="Ohtoshi R."/>
            <person name="Malay A.D."/>
            <person name="Moran D.A.P."/>
            <person name="Tomita M."/>
            <person name="Numata K."/>
            <person name="Arakawa K."/>
        </authorList>
    </citation>
    <scope>NUCLEOTIDE SEQUENCE</scope>
</reference>
<comment type="subcellular location">
    <subcellularLocation>
        <location evidence="1">Membrane</location>
        <topology evidence="1">Multi-pass membrane protein</topology>
    </subcellularLocation>
</comment>